<evidence type="ECO:0000256" key="1">
    <source>
        <dbReference type="SAM" id="MobiDB-lite"/>
    </source>
</evidence>
<sequence>MQARSSLLSSAPVRGTDFPRRLPVDYVKLGPQLRLSAILLLFLSSGTFHLSQATGSICSCQLWDGTPARSGRCRKQSQQIMWLYEHSRNIRGCGRTAPAGVGVDALSNEPVPMLYTAQHAKTMDFPLWPDLDNLTCAERGRGRPRSGSWPLRGPLASCALQRRSSDSQPRRGPDPG</sequence>
<name>A0A371CLB6_9APHY</name>
<evidence type="ECO:0000313" key="3">
    <source>
        <dbReference type="Proteomes" id="UP000256964"/>
    </source>
</evidence>
<feature type="region of interest" description="Disordered" evidence="1">
    <location>
        <begin position="139"/>
        <end position="176"/>
    </location>
</feature>
<accession>A0A371CLB6</accession>
<gene>
    <name evidence="2" type="ORF">OH76DRAFT_256728</name>
</gene>
<keyword evidence="3" id="KW-1185">Reference proteome</keyword>
<feature type="compositionally biased region" description="Low complexity" evidence="1">
    <location>
        <begin position="145"/>
        <end position="154"/>
    </location>
</feature>
<reference evidence="2 3" key="1">
    <citation type="journal article" date="2018" name="Biotechnol. Biofuels">
        <title>Integrative visual omics of the white-rot fungus Polyporus brumalis exposes the biotechnological potential of its oxidative enzymes for delignifying raw plant biomass.</title>
        <authorList>
            <person name="Miyauchi S."/>
            <person name="Rancon A."/>
            <person name="Drula E."/>
            <person name="Hage H."/>
            <person name="Chaduli D."/>
            <person name="Favel A."/>
            <person name="Grisel S."/>
            <person name="Henrissat B."/>
            <person name="Herpoel-Gimbert I."/>
            <person name="Ruiz-Duenas F.J."/>
            <person name="Chevret D."/>
            <person name="Hainaut M."/>
            <person name="Lin J."/>
            <person name="Wang M."/>
            <person name="Pangilinan J."/>
            <person name="Lipzen A."/>
            <person name="Lesage-Meessen L."/>
            <person name="Navarro D."/>
            <person name="Riley R."/>
            <person name="Grigoriev I.V."/>
            <person name="Zhou S."/>
            <person name="Raouche S."/>
            <person name="Rosso M.N."/>
        </authorList>
    </citation>
    <scope>NUCLEOTIDE SEQUENCE [LARGE SCALE GENOMIC DNA]</scope>
    <source>
        <strain evidence="2 3">BRFM 1820</strain>
    </source>
</reference>
<organism evidence="2 3">
    <name type="scientific">Lentinus brumalis</name>
    <dbReference type="NCBI Taxonomy" id="2498619"/>
    <lineage>
        <taxon>Eukaryota</taxon>
        <taxon>Fungi</taxon>
        <taxon>Dikarya</taxon>
        <taxon>Basidiomycota</taxon>
        <taxon>Agaricomycotina</taxon>
        <taxon>Agaricomycetes</taxon>
        <taxon>Polyporales</taxon>
        <taxon>Polyporaceae</taxon>
        <taxon>Lentinus</taxon>
    </lineage>
</organism>
<evidence type="ECO:0000313" key="2">
    <source>
        <dbReference type="EMBL" id="RDX41047.1"/>
    </source>
</evidence>
<feature type="compositionally biased region" description="Basic and acidic residues" evidence="1">
    <location>
        <begin position="163"/>
        <end position="176"/>
    </location>
</feature>
<dbReference type="Proteomes" id="UP000256964">
    <property type="component" value="Unassembled WGS sequence"/>
</dbReference>
<proteinExistence type="predicted"/>
<dbReference type="EMBL" id="KZ857526">
    <property type="protein sequence ID" value="RDX41047.1"/>
    <property type="molecule type" value="Genomic_DNA"/>
</dbReference>
<dbReference type="AlphaFoldDB" id="A0A371CLB6"/>
<protein>
    <submittedName>
        <fullName evidence="2">Uncharacterized protein</fullName>
    </submittedName>
</protein>